<name>A0ABT1TM01_9GAMM</name>
<dbReference type="InterPro" id="IPR038488">
    <property type="entry name" value="Integrase_DNA-bd_sf"/>
</dbReference>
<dbReference type="InterPro" id="IPR053876">
    <property type="entry name" value="Phage_int_M"/>
</dbReference>
<comment type="caution">
    <text evidence="9">The sequence shown here is derived from an EMBL/GenBank/DDBJ whole genome shotgun (WGS) entry which is preliminary data.</text>
</comment>
<dbReference type="InterPro" id="IPR044068">
    <property type="entry name" value="CB"/>
</dbReference>
<dbReference type="InterPro" id="IPR013762">
    <property type="entry name" value="Integrase-like_cat_sf"/>
</dbReference>
<feature type="domain" description="Tyr recombinase" evidence="7">
    <location>
        <begin position="218"/>
        <end position="394"/>
    </location>
</feature>
<evidence type="ECO:0000313" key="9">
    <source>
        <dbReference type="EMBL" id="MCQ8106462.1"/>
    </source>
</evidence>
<feature type="domain" description="Core-binding (CB)" evidence="8">
    <location>
        <begin position="113"/>
        <end position="194"/>
    </location>
</feature>
<keyword evidence="2" id="KW-0229">DNA integration</keyword>
<feature type="compositionally biased region" description="Basic and acidic residues" evidence="6">
    <location>
        <begin position="85"/>
        <end position="103"/>
    </location>
</feature>
<dbReference type="CDD" id="cd00801">
    <property type="entry name" value="INT_P4_C"/>
    <property type="match status" value="1"/>
</dbReference>
<keyword evidence="3 5" id="KW-0238">DNA-binding</keyword>
<dbReference type="Pfam" id="PF22022">
    <property type="entry name" value="Phage_int_M"/>
    <property type="match status" value="1"/>
</dbReference>
<dbReference type="Gene3D" id="3.30.160.390">
    <property type="entry name" value="Integrase, DNA-binding domain"/>
    <property type="match status" value="1"/>
</dbReference>
<gene>
    <name evidence="9" type="ORF">NP590_20355</name>
</gene>
<sequence>MAEKLNKNAVYKAAKPEEKDYFINDGGGLYLWVKSGGSKLWQFVYTFEGKRKRLALGAYPGVTLEIARRKASEIREQLANDNDPAEGRKKVRQEKQTAKLNQERKSDGLPILNSFADITGKWLDSIINTNTADTLTKKKNRLTTWIFPFIGDKPIDGIKSAEVLAALKPLIEAGKLDTAHRLRAEISAIFAYAIVHNLTEFDPAQPVAKQIPAQKVKHRAAIIDPKLVAQLLRDISNYQGTFVVQSALRISPLLFQRPGEIRKMLWSDIDFESNEWRPFISKTDFHHIVPLSSQATEILKNIHPLTGNDTYVFPSSRGNGRPMSENTIMTALKTLGYDSEIMTAHGFRTTASTLLNEQGWSPDAIERQLSHAPRDKIRAVYNRAQYLDERRRMMQSWADYLDTLKSGKSADVIPIRRSLNT</sequence>
<evidence type="ECO:0000256" key="4">
    <source>
        <dbReference type="ARBA" id="ARBA00023172"/>
    </source>
</evidence>
<evidence type="ECO:0000256" key="2">
    <source>
        <dbReference type="ARBA" id="ARBA00022908"/>
    </source>
</evidence>
<evidence type="ECO:0000313" key="10">
    <source>
        <dbReference type="Proteomes" id="UP001524499"/>
    </source>
</evidence>
<dbReference type="EMBL" id="JANIBJ010000083">
    <property type="protein sequence ID" value="MCQ8106462.1"/>
    <property type="molecule type" value="Genomic_DNA"/>
</dbReference>
<accession>A0ABT1TM01</accession>
<dbReference type="Gene3D" id="1.10.443.10">
    <property type="entry name" value="Intergrase catalytic core"/>
    <property type="match status" value="1"/>
</dbReference>
<dbReference type="Pfam" id="PF00589">
    <property type="entry name" value="Phage_integrase"/>
    <property type="match status" value="1"/>
</dbReference>
<keyword evidence="4" id="KW-0233">DNA recombination</keyword>
<dbReference type="InterPro" id="IPR010998">
    <property type="entry name" value="Integrase_recombinase_N"/>
</dbReference>
<dbReference type="PROSITE" id="PS51900">
    <property type="entry name" value="CB"/>
    <property type="match status" value="1"/>
</dbReference>
<dbReference type="Gene3D" id="1.10.150.130">
    <property type="match status" value="1"/>
</dbReference>
<dbReference type="InterPro" id="IPR050808">
    <property type="entry name" value="Phage_Integrase"/>
</dbReference>
<evidence type="ECO:0000259" key="7">
    <source>
        <dbReference type="PROSITE" id="PS51898"/>
    </source>
</evidence>
<evidence type="ECO:0000256" key="1">
    <source>
        <dbReference type="ARBA" id="ARBA00008857"/>
    </source>
</evidence>
<evidence type="ECO:0000259" key="8">
    <source>
        <dbReference type="PROSITE" id="PS51900"/>
    </source>
</evidence>
<organism evidence="9 10">
    <name type="scientific">Methylomonas subterranea</name>
    <dbReference type="NCBI Taxonomy" id="2952225"/>
    <lineage>
        <taxon>Bacteria</taxon>
        <taxon>Pseudomonadati</taxon>
        <taxon>Pseudomonadota</taxon>
        <taxon>Gammaproteobacteria</taxon>
        <taxon>Methylococcales</taxon>
        <taxon>Methylococcaceae</taxon>
        <taxon>Methylomonas</taxon>
    </lineage>
</organism>
<evidence type="ECO:0000256" key="3">
    <source>
        <dbReference type="ARBA" id="ARBA00023125"/>
    </source>
</evidence>
<evidence type="ECO:0000256" key="5">
    <source>
        <dbReference type="PROSITE-ProRule" id="PRU01248"/>
    </source>
</evidence>
<dbReference type="Proteomes" id="UP001524499">
    <property type="component" value="Unassembled WGS sequence"/>
</dbReference>
<dbReference type="PROSITE" id="PS51898">
    <property type="entry name" value="TYR_RECOMBINASE"/>
    <property type="match status" value="1"/>
</dbReference>
<feature type="region of interest" description="Disordered" evidence="6">
    <location>
        <begin position="76"/>
        <end position="103"/>
    </location>
</feature>
<dbReference type="RefSeq" id="WP_256604577.1">
    <property type="nucleotide sequence ID" value="NZ_JANIBJ010000083.1"/>
</dbReference>
<reference evidence="9 10" key="1">
    <citation type="submission" date="2022-07" db="EMBL/GenBank/DDBJ databases">
        <title>Methylomonas rivi sp. nov., Methylomonas rosea sp. nov., Methylomonas aureus sp. nov. and Methylomonas subterranea sp. nov., four novel methanotrophs isolated from a freshwater creek and the deep terrestrial subsurface.</title>
        <authorList>
            <person name="Abin C."/>
            <person name="Sankaranarayanan K."/>
            <person name="Garner C."/>
            <person name="Sindelar R."/>
            <person name="Kotary K."/>
            <person name="Garner R."/>
            <person name="Barclay S."/>
            <person name="Lawson P."/>
            <person name="Krumholz L."/>
        </authorList>
    </citation>
    <scope>NUCLEOTIDE SEQUENCE [LARGE SCALE GENOMIC DNA]</scope>
    <source>
        <strain evidence="9 10">SURF-2</strain>
    </source>
</reference>
<dbReference type="InterPro" id="IPR025166">
    <property type="entry name" value="Integrase_DNA_bind_dom"/>
</dbReference>
<comment type="similarity">
    <text evidence="1">Belongs to the 'phage' integrase family.</text>
</comment>
<dbReference type="InterPro" id="IPR002104">
    <property type="entry name" value="Integrase_catalytic"/>
</dbReference>
<dbReference type="Pfam" id="PF13356">
    <property type="entry name" value="Arm-DNA-bind_3"/>
    <property type="match status" value="1"/>
</dbReference>
<dbReference type="PANTHER" id="PTHR30629">
    <property type="entry name" value="PROPHAGE INTEGRASE"/>
    <property type="match status" value="1"/>
</dbReference>
<proteinExistence type="inferred from homology"/>
<protein>
    <submittedName>
        <fullName evidence="9">Tyrosine-type recombinase/integrase</fullName>
    </submittedName>
</protein>
<evidence type="ECO:0000256" key="6">
    <source>
        <dbReference type="SAM" id="MobiDB-lite"/>
    </source>
</evidence>
<dbReference type="InterPro" id="IPR011010">
    <property type="entry name" value="DNA_brk_join_enz"/>
</dbReference>
<dbReference type="SUPFAM" id="SSF56349">
    <property type="entry name" value="DNA breaking-rejoining enzymes"/>
    <property type="match status" value="1"/>
</dbReference>
<keyword evidence="10" id="KW-1185">Reference proteome</keyword>
<dbReference type="PANTHER" id="PTHR30629:SF2">
    <property type="entry name" value="PROPHAGE INTEGRASE INTS-RELATED"/>
    <property type="match status" value="1"/>
</dbReference>